<comment type="subunit">
    <text evidence="5">PP2A consists of a common heteromeric enzyme, composed of a catalytic subunit (subunits C), a constant regulatory subunit (subunit A), and a variety of regulatory subunits such as subunits B (the R2/B/PR55/B55, R3/B''/PR72/PR130/PR59 and R5/B'/B56 families). Interacts with SIC/RON3.</text>
</comment>
<protein>
    <recommendedName>
        <fullName evidence="6">Serine/threonine-protein phosphatase 2A 55 kDa regulatory subunit B</fullName>
    </recommendedName>
</protein>
<evidence type="ECO:0000313" key="9">
    <source>
        <dbReference type="Proteomes" id="UP001291623"/>
    </source>
</evidence>
<comment type="function">
    <text evidence="4">The B regulatory subunit may modulate substrate selectivity and catalytic activity, and may also direct the localization of the catalytic enzyme to a particular subcellular compartment.</text>
</comment>
<evidence type="ECO:0000256" key="7">
    <source>
        <dbReference type="SAM" id="MobiDB-lite"/>
    </source>
</evidence>
<dbReference type="GO" id="GO:0000159">
    <property type="term" value="C:protein phosphatase type 2A complex"/>
    <property type="evidence" value="ECO:0007669"/>
    <property type="project" value="UniProtKB-UniRule"/>
</dbReference>
<evidence type="ECO:0000256" key="6">
    <source>
        <dbReference type="RuleBase" id="RU331113"/>
    </source>
</evidence>
<dbReference type="PIRSF" id="PIRSF037309">
    <property type="entry name" value="PP2A_PR55"/>
    <property type="match status" value="1"/>
</dbReference>
<evidence type="ECO:0000256" key="1">
    <source>
        <dbReference type="ARBA" id="ARBA00008259"/>
    </source>
</evidence>
<dbReference type="Pfam" id="PF00400">
    <property type="entry name" value="WD40"/>
    <property type="match status" value="1"/>
</dbReference>
<keyword evidence="2 6" id="KW-0853">WD repeat</keyword>
<keyword evidence="9" id="KW-1185">Reference proteome</keyword>
<dbReference type="InterPro" id="IPR036322">
    <property type="entry name" value="WD40_repeat_dom_sf"/>
</dbReference>
<organism evidence="8 9">
    <name type="scientific">Anisodus tanguticus</name>
    <dbReference type="NCBI Taxonomy" id="243964"/>
    <lineage>
        <taxon>Eukaryota</taxon>
        <taxon>Viridiplantae</taxon>
        <taxon>Streptophyta</taxon>
        <taxon>Embryophyta</taxon>
        <taxon>Tracheophyta</taxon>
        <taxon>Spermatophyta</taxon>
        <taxon>Magnoliopsida</taxon>
        <taxon>eudicotyledons</taxon>
        <taxon>Gunneridae</taxon>
        <taxon>Pentapetalae</taxon>
        <taxon>asterids</taxon>
        <taxon>lamiids</taxon>
        <taxon>Solanales</taxon>
        <taxon>Solanaceae</taxon>
        <taxon>Solanoideae</taxon>
        <taxon>Hyoscyameae</taxon>
        <taxon>Anisodus</taxon>
    </lineage>
</organism>
<evidence type="ECO:0000256" key="5">
    <source>
        <dbReference type="ARBA" id="ARBA00062838"/>
    </source>
</evidence>
<dbReference type="FunFam" id="2.130.10.10:FF:000569">
    <property type="entry name" value="Serine/threonine-protein phosphatase 2A 55 kDa regulatory subunit B"/>
    <property type="match status" value="1"/>
</dbReference>
<keyword evidence="3 6" id="KW-0677">Repeat</keyword>
<dbReference type="EMBL" id="JAVYJV010000007">
    <property type="protein sequence ID" value="KAK4365621.1"/>
    <property type="molecule type" value="Genomic_DNA"/>
</dbReference>
<evidence type="ECO:0000313" key="8">
    <source>
        <dbReference type="EMBL" id="KAK4365621.1"/>
    </source>
</evidence>
<dbReference type="PANTHER" id="PTHR11871">
    <property type="entry name" value="PROTEIN PHOSPHATASE PP2A REGULATORY SUBUNIT B"/>
    <property type="match status" value="1"/>
</dbReference>
<feature type="region of interest" description="Disordered" evidence="7">
    <location>
        <begin position="508"/>
        <end position="533"/>
    </location>
</feature>
<comment type="caution">
    <text evidence="8">The sequence shown here is derived from an EMBL/GenBank/DDBJ whole genome shotgun (WGS) entry which is preliminary data.</text>
</comment>
<dbReference type="FunFam" id="2.130.10.10:FF:000609">
    <property type="entry name" value="Serine/threonine-protein phosphatase 2A 55 kDa regulatory subunit B"/>
    <property type="match status" value="1"/>
</dbReference>
<dbReference type="PRINTS" id="PR00600">
    <property type="entry name" value="PP2APR55"/>
</dbReference>
<dbReference type="GO" id="GO:0019888">
    <property type="term" value="F:protein phosphatase regulator activity"/>
    <property type="evidence" value="ECO:0007669"/>
    <property type="project" value="InterPro"/>
</dbReference>
<dbReference type="InterPro" id="IPR015943">
    <property type="entry name" value="WD40/YVTN_repeat-like_dom_sf"/>
</dbReference>
<dbReference type="AlphaFoldDB" id="A0AAE1VJ29"/>
<dbReference type="InterPro" id="IPR001680">
    <property type="entry name" value="WD40_rpt"/>
</dbReference>
<evidence type="ECO:0000256" key="3">
    <source>
        <dbReference type="ARBA" id="ARBA00022737"/>
    </source>
</evidence>
<comment type="similarity">
    <text evidence="1 6">Belongs to the phosphatase 2A regulatory subunit B family.</text>
</comment>
<dbReference type="InterPro" id="IPR018067">
    <property type="entry name" value="PP2A_PR55_CS"/>
</dbReference>
<reference evidence="8" key="1">
    <citation type="submission" date="2023-12" db="EMBL/GenBank/DDBJ databases">
        <title>Genome assembly of Anisodus tanguticus.</title>
        <authorList>
            <person name="Wang Y.-J."/>
        </authorList>
    </citation>
    <scope>NUCLEOTIDE SEQUENCE</scope>
    <source>
        <strain evidence="8">KB-2021</strain>
        <tissue evidence="8">Leaf</tissue>
    </source>
</reference>
<sequence length="618" mass="68903">MNGGDVVAMAGPPASPLEWKFSQVFGERTAGEEVQEVDVISAIEFDRTGDHLATGDRGGRVHAGNRRELERMDYPVTRHPEFRYKTEFQSHEPEFDYLKSLEIEEKINKIRWCQMANGALFLLSTNDKTIKFWKVQEKKVKKISDLNIDPSRGAANGSMPSSSVSSSQKQYLANGCYTDGSSECLSNDLSFPPGGLPALRLPVVTSSETSLAARCKRVYAHAHDYHINSISNNCDGETFISADDLRINLWNLQISNQSFNIIDVKPANMEDLTEVITSAEFHPTHCNMLAYSSSKGSIRLVDLRQSALCDSHSKLFEEPEAPGSRSFFTEIIASISDIKFAKAGRYILSRDYMTLKVGLSLSSRAKPFQLTDVIDVRRCVSYSRLCKYCLICKRRIRKSDFSKGKMTGPWAKSIASLGHIPEEKIVPFVTETHLTLQLWDINMDSGPVSTFQVHEYLRPKLCDLYENDSIFDKFECCLSGDGSRVATGSYSNLFRVFGCAAGSMEPTTLEASKNPRQVQTPSRPSRSLSSSITRVVRRGAESPGADNGNSYDFTTKLLHLAWHPTENLIACAAANSLRDVIVVLPQEKLIDVQKLLLDLRFEVGSFTLLLEPRNGTKP</sequence>
<dbReference type="SUPFAM" id="SSF50978">
    <property type="entry name" value="WD40 repeat-like"/>
    <property type="match status" value="1"/>
</dbReference>
<accession>A0AAE1VJ29</accession>
<proteinExistence type="inferred from homology"/>
<feature type="compositionally biased region" description="Low complexity" evidence="7">
    <location>
        <begin position="520"/>
        <end position="533"/>
    </location>
</feature>
<dbReference type="Proteomes" id="UP001291623">
    <property type="component" value="Unassembled WGS sequence"/>
</dbReference>
<feature type="compositionally biased region" description="Polar residues" evidence="7">
    <location>
        <begin position="508"/>
        <end position="519"/>
    </location>
</feature>
<name>A0AAE1VJ29_9SOLA</name>
<dbReference type="SMART" id="SM00320">
    <property type="entry name" value="WD40"/>
    <property type="match status" value="5"/>
</dbReference>
<gene>
    <name evidence="8" type="ORF">RND71_013501</name>
</gene>
<dbReference type="PROSITE" id="PS01024">
    <property type="entry name" value="PR55_1"/>
    <property type="match status" value="1"/>
</dbReference>
<dbReference type="Gene3D" id="2.130.10.10">
    <property type="entry name" value="YVTN repeat-like/Quinoprotein amine dehydrogenase"/>
    <property type="match status" value="1"/>
</dbReference>
<evidence type="ECO:0000256" key="4">
    <source>
        <dbReference type="ARBA" id="ARBA00034298"/>
    </source>
</evidence>
<evidence type="ECO:0000256" key="2">
    <source>
        <dbReference type="ARBA" id="ARBA00022574"/>
    </source>
</evidence>
<dbReference type="InterPro" id="IPR000009">
    <property type="entry name" value="PP2A_PR55"/>
</dbReference>